<organism evidence="3 4">
    <name type="scientific">Nitrospira defluvii</name>
    <dbReference type="NCBI Taxonomy" id="330214"/>
    <lineage>
        <taxon>Bacteria</taxon>
        <taxon>Pseudomonadati</taxon>
        <taxon>Nitrospirota</taxon>
        <taxon>Nitrospiria</taxon>
        <taxon>Nitrospirales</taxon>
        <taxon>Nitrospiraceae</taxon>
        <taxon>Nitrospira</taxon>
    </lineage>
</organism>
<evidence type="ECO:0000313" key="4">
    <source>
        <dbReference type="Proteomes" id="UP000675880"/>
    </source>
</evidence>
<protein>
    <submittedName>
        <fullName evidence="3">Transposase</fullName>
    </submittedName>
</protein>
<name>A0ABN7MJ67_9BACT</name>
<accession>A0ABN7MJ67</accession>
<dbReference type="Proteomes" id="UP000675880">
    <property type="component" value="Unassembled WGS sequence"/>
</dbReference>
<dbReference type="InterPro" id="IPR002525">
    <property type="entry name" value="Transp_IS110-like_N"/>
</dbReference>
<evidence type="ECO:0000259" key="2">
    <source>
        <dbReference type="Pfam" id="PF02371"/>
    </source>
</evidence>
<comment type="caution">
    <text evidence="3">The sequence shown here is derived from an EMBL/GenBank/DDBJ whole genome shotgun (WGS) entry which is preliminary data.</text>
</comment>
<feature type="domain" description="Transposase IS116/IS110/IS902 C-terminal" evidence="2">
    <location>
        <begin position="214"/>
        <end position="295"/>
    </location>
</feature>
<dbReference type="Pfam" id="PF01548">
    <property type="entry name" value="DEDD_Tnp_IS110"/>
    <property type="match status" value="1"/>
</dbReference>
<dbReference type="PANTHER" id="PTHR33055">
    <property type="entry name" value="TRANSPOSASE FOR INSERTION SEQUENCE ELEMENT IS1111A"/>
    <property type="match status" value="1"/>
</dbReference>
<evidence type="ECO:0000313" key="3">
    <source>
        <dbReference type="EMBL" id="CAE6799186.1"/>
    </source>
</evidence>
<evidence type="ECO:0000259" key="1">
    <source>
        <dbReference type="Pfam" id="PF01548"/>
    </source>
</evidence>
<dbReference type="InterPro" id="IPR047650">
    <property type="entry name" value="Transpos_IS110"/>
</dbReference>
<keyword evidence="4" id="KW-1185">Reference proteome</keyword>
<dbReference type="EMBL" id="CAJNBJ010000020">
    <property type="protein sequence ID" value="CAE6799186.1"/>
    <property type="molecule type" value="Genomic_DNA"/>
</dbReference>
<feature type="domain" description="Transposase IS110-like N-terminal" evidence="1">
    <location>
        <begin position="4"/>
        <end position="149"/>
    </location>
</feature>
<dbReference type="RefSeq" id="WP_213044170.1">
    <property type="nucleotide sequence ID" value="NZ_CAJNBJ010000020.1"/>
</dbReference>
<dbReference type="NCBIfam" id="NF033542">
    <property type="entry name" value="transpos_IS110"/>
    <property type="match status" value="1"/>
</dbReference>
<reference evidence="3 4" key="1">
    <citation type="submission" date="2021-02" db="EMBL/GenBank/DDBJ databases">
        <authorList>
            <person name="Han P."/>
        </authorList>
    </citation>
    <scope>NUCLEOTIDE SEQUENCE [LARGE SCALE GENOMIC DNA]</scope>
    <source>
        <strain evidence="3">Candidatus Nitrospira sp. ZN2</strain>
    </source>
</reference>
<proteinExistence type="predicted"/>
<dbReference type="InterPro" id="IPR003346">
    <property type="entry name" value="Transposase_20"/>
</dbReference>
<dbReference type="Pfam" id="PF02371">
    <property type="entry name" value="Transposase_20"/>
    <property type="match status" value="1"/>
</dbReference>
<sequence length="344" mass="37849">MYYCGLDISIKSTHMCLEDAHGRRVREVAVATTAEAIRTVLQRYKAKGLRVAIEAGGQTAWIVDVLRELGAQVHVVHPLKVKWIAESKKKTDRVDAALLAHLLRIGGLPEPVHVPEPRSREVRHLLVARRQLVTMRTKTINVIRGLLRQQQVVLPTRALSTLSGWARLKRVSVSASTQAVVDAYAELATALFAALKALDQELHARAQTDARVAQLETIPGVGPISAQTLLAAVDTIQRFPSAKHLVAYSGLTPSVRASGEQVRYGAITKQGRSEIRAVWVQAAFAALAVKAPAARPLQQWWHRVARRRGKKTAIVALARKLLTIAFHVLRDETVYQPQRLGAVA</sequence>
<gene>
    <name evidence="3" type="ORF">NSPZN2_70242</name>
</gene>
<dbReference type="PANTHER" id="PTHR33055:SF13">
    <property type="entry name" value="TRANSPOSASE"/>
    <property type="match status" value="1"/>
</dbReference>